<dbReference type="SMART" id="SM00220">
    <property type="entry name" value="S_TKc"/>
    <property type="match status" value="1"/>
</dbReference>
<feature type="domain" description="Protein kinase" evidence="2">
    <location>
        <begin position="1"/>
        <end position="186"/>
    </location>
</feature>
<dbReference type="PROSITE" id="PS00108">
    <property type="entry name" value="PROTEIN_KINASE_ST"/>
    <property type="match status" value="1"/>
</dbReference>
<proteinExistence type="predicted"/>
<dbReference type="InterPro" id="IPR001245">
    <property type="entry name" value="Ser-Thr/Tyr_kinase_cat_dom"/>
</dbReference>
<dbReference type="InterPro" id="IPR000719">
    <property type="entry name" value="Prot_kinase_dom"/>
</dbReference>
<evidence type="ECO:0000313" key="3">
    <source>
        <dbReference type="EMBL" id="TDL16989.1"/>
    </source>
</evidence>
<dbReference type="InterPro" id="IPR050167">
    <property type="entry name" value="Ser_Thr_protein_kinase"/>
</dbReference>
<dbReference type="VEuPathDB" id="FungiDB:BD410DRAFT_886356"/>
<gene>
    <name evidence="3" type="ORF">BD410DRAFT_886356</name>
</gene>
<dbReference type="EMBL" id="ML170231">
    <property type="protein sequence ID" value="TDL16989.1"/>
    <property type="molecule type" value="Genomic_DNA"/>
</dbReference>
<sequence>MFQPIWPSTLMPIEFLWCSDVAKGLDYLHLFVSPIVHEDLKGANIFVKSDLTACLGDFGLSYFRDSVDGTLFSTTGHTTGTLRWQALELFQRGDDGRAKRPSRESDIYSFGCVCLEPMTSRTPFSEIRTVIAVLAAIMNHQTPRRPCADLAHRGLDESLWAVMKKCWNQDPKRRPTTKDLAEYFNLRIKGLHRLHHLSVSNGNVQDIRRTSRRRINRDPCGRRLKSYFRCNVEFPFSNVLCEKCSKASLDSCPRRVPSHPTDTTWRDATADNYGAPQPIRTQDRNVPIGVSGPVGSLWDKEIMTELTAYLDSLARNPGGDWSKGDVLDQ</sequence>
<evidence type="ECO:0000256" key="1">
    <source>
        <dbReference type="SAM" id="MobiDB-lite"/>
    </source>
</evidence>
<dbReference type="GO" id="GO:0007165">
    <property type="term" value="P:signal transduction"/>
    <property type="evidence" value="ECO:0007669"/>
    <property type="project" value="TreeGrafter"/>
</dbReference>
<protein>
    <submittedName>
        <fullName evidence="3">Kinase-like protein</fullName>
    </submittedName>
</protein>
<dbReference type="STRING" id="50990.A0A4Y7PQY5"/>
<dbReference type="SUPFAM" id="SSF56112">
    <property type="entry name" value="Protein kinase-like (PK-like)"/>
    <property type="match status" value="1"/>
</dbReference>
<evidence type="ECO:0000259" key="2">
    <source>
        <dbReference type="PROSITE" id="PS50011"/>
    </source>
</evidence>
<dbReference type="AlphaFoldDB" id="A0A4Y7PQY5"/>
<dbReference type="InterPro" id="IPR008271">
    <property type="entry name" value="Ser/Thr_kinase_AS"/>
</dbReference>
<evidence type="ECO:0000313" key="4">
    <source>
        <dbReference type="Proteomes" id="UP000294933"/>
    </source>
</evidence>
<dbReference type="GO" id="GO:0005737">
    <property type="term" value="C:cytoplasm"/>
    <property type="evidence" value="ECO:0007669"/>
    <property type="project" value="TreeGrafter"/>
</dbReference>
<accession>A0A4Y7PQY5</accession>
<keyword evidence="3" id="KW-0418">Kinase</keyword>
<name>A0A4Y7PQY5_9AGAM</name>
<dbReference type="OrthoDB" id="122279at2759"/>
<dbReference type="PANTHER" id="PTHR23257">
    <property type="entry name" value="SERINE-THREONINE PROTEIN KINASE"/>
    <property type="match status" value="1"/>
</dbReference>
<feature type="region of interest" description="Disordered" evidence="1">
    <location>
        <begin position="252"/>
        <end position="287"/>
    </location>
</feature>
<dbReference type="Gene3D" id="1.10.510.10">
    <property type="entry name" value="Transferase(Phosphotransferase) domain 1"/>
    <property type="match status" value="1"/>
</dbReference>
<dbReference type="Pfam" id="PF07714">
    <property type="entry name" value="PK_Tyr_Ser-Thr"/>
    <property type="match status" value="1"/>
</dbReference>
<keyword evidence="4" id="KW-1185">Reference proteome</keyword>
<dbReference type="InterPro" id="IPR011009">
    <property type="entry name" value="Kinase-like_dom_sf"/>
</dbReference>
<keyword evidence="3" id="KW-0808">Transferase</keyword>
<dbReference type="GO" id="GO:0005524">
    <property type="term" value="F:ATP binding"/>
    <property type="evidence" value="ECO:0007669"/>
    <property type="project" value="InterPro"/>
</dbReference>
<dbReference type="PROSITE" id="PS50011">
    <property type="entry name" value="PROTEIN_KINASE_DOM"/>
    <property type="match status" value="1"/>
</dbReference>
<reference evidence="3 4" key="1">
    <citation type="submission" date="2018-06" db="EMBL/GenBank/DDBJ databases">
        <title>A transcriptomic atlas of mushroom development highlights an independent origin of complex multicellularity.</title>
        <authorList>
            <consortium name="DOE Joint Genome Institute"/>
            <person name="Krizsan K."/>
            <person name="Almasi E."/>
            <person name="Merenyi Z."/>
            <person name="Sahu N."/>
            <person name="Viragh M."/>
            <person name="Koszo T."/>
            <person name="Mondo S."/>
            <person name="Kiss B."/>
            <person name="Balint B."/>
            <person name="Kues U."/>
            <person name="Barry K."/>
            <person name="Hegedus J.C."/>
            <person name="Henrissat B."/>
            <person name="Johnson J."/>
            <person name="Lipzen A."/>
            <person name="Ohm R."/>
            <person name="Nagy I."/>
            <person name="Pangilinan J."/>
            <person name="Yan J."/>
            <person name="Xiong Y."/>
            <person name="Grigoriev I.V."/>
            <person name="Hibbett D.S."/>
            <person name="Nagy L.G."/>
        </authorList>
    </citation>
    <scope>NUCLEOTIDE SEQUENCE [LARGE SCALE GENOMIC DNA]</scope>
    <source>
        <strain evidence="3 4">SZMC22713</strain>
    </source>
</reference>
<organism evidence="3 4">
    <name type="scientific">Rickenella mellea</name>
    <dbReference type="NCBI Taxonomy" id="50990"/>
    <lineage>
        <taxon>Eukaryota</taxon>
        <taxon>Fungi</taxon>
        <taxon>Dikarya</taxon>
        <taxon>Basidiomycota</taxon>
        <taxon>Agaricomycotina</taxon>
        <taxon>Agaricomycetes</taxon>
        <taxon>Hymenochaetales</taxon>
        <taxon>Rickenellaceae</taxon>
        <taxon>Rickenella</taxon>
    </lineage>
</organism>
<dbReference type="Proteomes" id="UP000294933">
    <property type="component" value="Unassembled WGS sequence"/>
</dbReference>
<dbReference type="GO" id="GO:0004672">
    <property type="term" value="F:protein kinase activity"/>
    <property type="evidence" value="ECO:0007669"/>
    <property type="project" value="InterPro"/>
</dbReference>